<keyword evidence="1 5" id="KW-0805">Transcription regulation</keyword>
<name>W4LLG9_9BACT</name>
<proteinExistence type="inferred from homology"/>
<dbReference type="PANTHER" id="PTHR43133:SF8">
    <property type="entry name" value="RNA POLYMERASE SIGMA FACTOR HI_1459-RELATED"/>
    <property type="match status" value="1"/>
</dbReference>
<keyword evidence="2 5" id="KW-0731">Sigma factor</keyword>
<dbReference type="InterPro" id="IPR013325">
    <property type="entry name" value="RNA_pol_sigma_r2"/>
</dbReference>
<comment type="caution">
    <text evidence="7">The sequence shown here is derived from an EMBL/GenBank/DDBJ whole genome shotgun (WGS) entry which is preliminary data.</text>
</comment>
<dbReference type="Pfam" id="PF04542">
    <property type="entry name" value="Sigma70_r2"/>
    <property type="match status" value="1"/>
</dbReference>
<keyword evidence="8" id="KW-1185">Reference proteome</keyword>
<evidence type="ECO:0000256" key="2">
    <source>
        <dbReference type="ARBA" id="ARBA00023082"/>
    </source>
</evidence>
<feature type="non-terminal residue" evidence="7">
    <location>
        <position position="118"/>
    </location>
</feature>
<dbReference type="Gene3D" id="1.10.1740.10">
    <property type="match status" value="1"/>
</dbReference>
<dbReference type="AlphaFoldDB" id="W4LLG9"/>
<evidence type="ECO:0000256" key="4">
    <source>
        <dbReference type="ARBA" id="ARBA00023163"/>
    </source>
</evidence>
<evidence type="ECO:0000256" key="5">
    <source>
        <dbReference type="RuleBase" id="RU000716"/>
    </source>
</evidence>
<dbReference type="EMBL" id="AZHX01001892">
    <property type="protein sequence ID" value="ETW98938.1"/>
    <property type="molecule type" value="Genomic_DNA"/>
</dbReference>
<dbReference type="NCBIfam" id="TIGR02937">
    <property type="entry name" value="sigma70-ECF"/>
    <property type="match status" value="1"/>
</dbReference>
<dbReference type="GO" id="GO:0016987">
    <property type="term" value="F:sigma factor activity"/>
    <property type="evidence" value="ECO:0007669"/>
    <property type="project" value="UniProtKB-KW"/>
</dbReference>
<gene>
    <name evidence="7" type="ORF">ETSY2_41900</name>
</gene>
<dbReference type="InterPro" id="IPR000838">
    <property type="entry name" value="RNA_pol_sigma70_ECF_CS"/>
</dbReference>
<dbReference type="InterPro" id="IPR039425">
    <property type="entry name" value="RNA_pol_sigma-70-like"/>
</dbReference>
<dbReference type="GO" id="GO:0006352">
    <property type="term" value="P:DNA-templated transcription initiation"/>
    <property type="evidence" value="ECO:0007669"/>
    <property type="project" value="InterPro"/>
</dbReference>
<dbReference type="Proteomes" id="UP000019140">
    <property type="component" value="Unassembled WGS sequence"/>
</dbReference>
<evidence type="ECO:0000259" key="6">
    <source>
        <dbReference type="Pfam" id="PF04542"/>
    </source>
</evidence>
<dbReference type="HOGENOM" id="CLU_2077884_0_0_7"/>
<keyword evidence="4 5" id="KW-0804">Transcription</keyword>
<dbReference type="PROSITE" id="PS01063">
    <property type="entry name" value="SIGMA70_ECF"/>
    <property type="match status" value="1"/>
</dbReference>
<comment type="similarity">
    <text evidence="5">Belongs to the sigma-70 factor family. ECF subfamily.</text>
</comment>
<sequence length="118" mass="13586">MNYSQADATPNDDHILLSIRKGQDLVTQNDIPGAERFFLDALDQLSRAYRPRVVGFCVAILPAAWKDEAEDVAQDAFVAAYRNMPRFRGEASIPTWFFSIVRKRCFSAIRTFKREEQR</sequence>
<dbReference type="SUPFAM" id="SSF88946">
    <property type="entry name" value="Sigma2 domain of RNA polymerase sigma factors"/>
    <property type="match status" value="1"/>
</dbReference>
<evidence type="ECO:0000313" key="8">
    <source>
        <dbReference type="Proteomes" id="UP000019140"/>
    </source>
</evidence>
<keyword evidence="3 5" id="KW-0238">DNA-binding</keyword>
<protein>
    <recommendedName>
        <fullName evidence="5">RNA polymerase sigma factor</fullName>
    </recommendedName>
</protein>
<reference evidence="7 8" key="1">
    <citation type="journal article" date="2014" name="Nature">
        <title>An environmental bacterial taxon with a large and distinct metabolic repertoire.</title>
        <authorList>
            <person name="Wilson M.C."/>
            <person name="Mori T."/>
            <person name="Ruckert C."/>
            <person name="Uria A.R."/>
            <person name="Helf M.J."/>
            <person name="Takada K."/>
            <person name="Gernert C."/>
            <person name="Steffens U.A."/>
            <person name="Heycke N."/>
            <person name="Schmitt S."/>
            <person name="Rinke C."/>
            <person name="Helfrich E.J."/>
            <person name="Brachmann A.O."/>
            <person name="Gurgui C."/>
            <person name="Wakimoto T."/>
            <person name="Kracht M."/>
            <person name="Crusemann M."/>
            <person name="Hentschel U."/>
            <person name="Abe I."/>
            <person name="Matsunaga S."/>
            <person name="Kalinowski J."/>
            <person name="Takeyama H."/>
            <person name="Piel J."/>
        </authorList>
    </citation>
    <scope>NUCLEOTIDE SEQUENCE [LARGE SCALE GENOMIC DNA]</scope>
    <source>
        <strain evidence="8">TSY2</strain>
    </source>
</reference>
<feature type="domain" description="RNA polymerase sigma-70 region 2" evidence="6">
    <location>
        <begin position="47"/>
        <end position="111"/>
    </location>
</feature>
<evidence type="ECO:0000256" key="1">
    <source>
        <dbReference type="ARBA" id="ARBA00023015"/>
    </source>
</evidence>
<dbReference type="GO" id="GO:0003677">
    <property type="term" value="F:DNA binding"/>
    <property type="evidence" value="ECO:0007669"/>
    <property type="project" value="UniProtKB-KW"/>
</dbReference>
<organism evidence="7 8">
    <name type="scientific">Candidatus Entotheonella gemina</name>
    <dbReference type="NCBI Taxonomy" id="1429439"/>
    <lineage>
        <taxon>Bacteria</taxon>
        <taxon>Pseudomonadati</taxon>
        <taxon>Nitrospinota/Tectimicrobiota group</taxon>
        <taxon>Candidatus Tectimicrobiota</taxon>
        <taxon>Candidatus Entotheonellia</taxon>
        <taxon>Candidatus Entotheonellales</taxon>
        <taxon>Candidatus Entotheonellaceae</taxon>
        <taxon>Candidatus Entotheonella</taxon>
    </lineage>
</organism>
<dbReference type="InterPro" id="IPR014284">
    <property type="entry name" value="RNA_pol_sigma-70_dom"/>
</dbReference>
<dbReference type="PANTHER" id="PTHR43133">
    <property type="entry name" value="RNA POLYMERASE ECF-TYPE SIGMA FACTO"/>
    <property type="match status" value="1"/>
</dbReference>
<evidence type="ECO:0000256" key="3">
    <source>
        <dbReference type="ARBA" id="ARBA00023125"/>
    </source>
</evidence>
<evidence type="ECO:0000313" key="7">
    <source>
        <dbReference type="EMBL" id="ETW98938.1"/>
    </source>
</evidence>
<dbReference type="InterPro" id="IPR007627">
    <property type="entry name" value="RNA_pol_sigma70_r2"/>
</dbReference>
<accession>W4LLG9</accession>